<keyword evidence="13" id="KW-1185">Reference proteome</keyword>
<comment type="subcellular location">
    <subcellularLocation>
        <location evidence="1 8">Cell outer membrane</location>
        <topology evidence="1 8">Multi-pass membrane protein</topology>
    </subcellularLocation>
</comment>
<dbReference type="InterPro" id="IPR037066">
    <property type="entry name" value="Plug_dom_sf"/>
</dbReference>
<evidence type="ECO:0000256" key="5">
    <source>
        <dbReference type="ARBA" id="ARBA00023077"/>
    </source>
</evidence>
<dbReference type="InterPro" id="IPR012910">
    <property type="entry name" value="Plug_dom"/>
</dbReference>
<dbReference type="Gene3D" id="2.170.130.10">
    <property type="entry name" value="TonB-dependent receptor, plug domain"/>
    <property type="match status" value="1"/>
</dbReference>
<proteinExistence type="inferred from homology"/>
<feature type="domain" description="TonB-dependent receptor-like beta-barrel" evidence="10">
    <location>
        <begin position="592"/>
        <end position="1096"/>
    </location>
</feature>
<keyword evidence="5 9" id="KW-0798">TonB box</keyword>
<dbReference type="NCBIfam" id="TIGR04056">
    <property type="entry name" value="OMP_RagA_SusC"/>
    <property type="match status" value="1"/>
</dbReference>
<comment type="caution">
    <text evidence="12">The sequence shown here is derived from an EMBL/GenBank/DDBJ whole genome shotgun (WGS) entry which is preliminary data.</text>
</comment>
<evidence type="ECO:0000259" key="10">
    <source>
        <dbReference type="Pfam" id="PF00593"/>
    </source>
</evidence>
<dbReference type="Gene3D" id="2.40.170.20">
    <property type="entry name" value="TonB-dependent receptor, beta-barrel domain"/>
    <property type="match status" value="1"/>
</dbReference>
<reference evidence="12" key="1">
    <citation type="submission" date="2022-01" db="EMBL/GenBank/DDBJ databases">
        <title>Draft genome sequence of Sabulilitoribacter arenilitoris KCTC 52401.</title>
        <authorList>
            <person name="Oh J.-S."/>
        </authorList>
    </citation>
    <scope>NUCLEOTIDE SEQUENCE</scope>
    <source>
        <strain evidence="12">HMF6543</strain>
    </source>
</reference>
<dbReference type="SUPFAM" id="SSF49464">
    <property type="entry name" value="Carboxypeptidase regulatory domain-like"/>
    <property type="match status" value="1"/>
</dbReference>
<name>A0AAE3JL34_9FLAO</name>
<evidence type="ECO:0000313" key="12">
    <source>
        <dbReference type="EMBL" id="MCF7568808.1"/>
    </source>
</evidence>
<feature type="domain" description="TonB-dependent receptor plug" evidence="11">
    <location>
        <begin position="223"/>
        <end position="332"/>
    </location>
</feature>
<accession>A0AAE3JL34</accession>
<dbReference type="PROSITE" id="PS52016">
    <property type="entry name" value="TONB_DEPENDENT_REC_3"/>
    <property type="match status" value="1"/>
</dbReference>
<dbReference type="GO" id="GO:0009279">
    <property type="term" value="C:cell outer membrane"/>
    <property type="evidence" value="ECO:0007669"/>
    <property type="project" value="UniProtKB-SubCell"/>
</dbReference>
<dbReference type="InterPro" id="IPR023997">
    <property type="entry name" value="TonB-dep_OMP_SusC/RagA_CS"/>
</dbReference>
<evidence type="ECO:0000256" key="9">
    <source>
        <dbReference type="RuleBase" id="RU003357"/>
    </source>
</evidence>
<dbReference type="InterPro" id="IPR036942">
    <property type="entry name" value="Beta-barrel_TonB_sf"/>
</dbReference>
<dbReference type="EMBL" id="JAKKDU010000011">
    <property type="protein sequence ID" value="MCF7568808.1"/>
    <property type="molecule type" value="Genomic_DNA"/>
</dbReference>
<dbReference type="NCBIfam" id="TIGR04057">
    <property type="entry name" value="SusC_RagA_signa"/>
    <property type="match status" value="1"/>
</dbReference>
<evidence type="ECO:0000256" key="8">
    <source>
        <dbReference type="PROSITE-ProRule" id="PRU01360"/>
    </source>
</evidence>
<dbReference type="InterPro" id="IPR008969">
    <property type="entry name" value="CarboxyPept-like_regulatory"/>
</dbReference>
<dbReference type="RefSeq" id="WP_237240143.1">
    <property type="nucleotide sequence ID" value="NZ_JAKKDU010000011.1"/>
</dbReference>
<evidence type="ECO:0000256" key="6">
    <source>
        <dbReference type="ARBA" id="ARBA00023136"/>
    </source>
</evidence>
<sequence length="1141" mass="126674">MKIKLTNARFININRLLKTIMRTFIFLFCSFIFASIPNNVISQNSKVKIKEDKVLTVDEVFDLIMDQTDYKFFYEEGTFKGYAKVNLKKGILKTSKLLKRSLSQGDFEVTLTSNNNILIKERQSVKKNIQKFEVSGTVQDANGQPLPGANITEKGTANGTQTDFDGKFSIEVTDKDAVLVVSYLGFKTKEIEVSNQTQISVILQEDVASLDEVVVVGYGSVKKSDLTSAIATVKGEDLENRVITRLDQALEGQLSGVTVQQASGIPGAAPRITVRGVGSINAGNNPLYVIDGFPVENASLMANINASDIQSIEVLKDAASAAIYGSRGANGVVLITTKKGVSGKTKFTFDTFYGVQSPEKLLKFMNASEQGLMETEVRNRLWVEAGGNASDPNDVRPPNRRVDPEWISGNFPNYDKNDYLFSKSAPIKNYTLTASGGNDRSKYFMSINYLDQEGITRNTEFNRIAIRTNLETKVFDDKLKIGLNLNPSRSFYSSNGAEGKDSNTNWMLWAGPLVKTDEFYYDYETNQIKNDYSAYYNMHPAIGPRFMIIDNIKPTREHVQVVANSFIELNILDGLNFKTSGGILYGFDKSKTFVGLIPGQGNISRSLSSSIGKNWLWENTLNYAKTIDKHSFNVLAGYSSQKVYSESFNISGRGYDNELSETLNNATDIYGWGESASEWSMISMFGRLTYNFDSRYLFTAAIRRDASSRFGASNKWGVFPSLSAAWNLHKENFLKDSELISSLKLRYSWGETGNNRIGNYASIAGVSASNAVLGVDESIVSGYRTSGLGNPDLGWEKTEATNVGLDIGFWNDRLSLTAEYYNNKTNDLLFNVPIPLVTGFGGQLKNLGSVRNKGFEFDISSRNIINGPFKWNTRLNFYTNKNEVLKVGPEGAPIITGNGFTNASYTGIGHPIGAFYMHKQIGIFQNQAEVDASATWGTQIPGDVKLADINNDGTIDNDDRTFVGQPQPKYNFGITNEFTYKNFDLSIFINGAGGNKVFFAQGRYYDKGFTPLGLGLAMTANWNNRWRSEQEPGDGKTPGIFNGFRGANGDFATTRWLHDGDFWRIKNISLGYTLPKNITESMKLQKLRLYVTGDNLFLKTDYIGYNPEVNISSGDNYLVSGYDYGSTPLARKIIFGLNVTF</sequence>
<keyword evidence="2 8" id="KW-0813">Transport</keyword>
<dbReference type="AlphaFoldDB" id="A0AAE3JL34"/>
<dbReference type="Pfam" id="PF07715">
    <property type="entry name" value="Plug"/>
    <property type="match status" value="1"/>
</dbReference>
<evidence type="ECO:0000256" key="4">
    <source>
        <dbReference type="ARBA" id="ARBA00022692"/>
    </source>
</evidence>
<dbReference type="Pfam" id="PF13715">
    <property type="entry name" value="CarbopepD_reg_2"/>
    <property type="match status" value="1"/>
</dbReference>
<gene>
    <name evidence="12" type="ORF">L3X37_10595</name>
</gene>
<evidence type="ECO:0000313" key="13">
    <source>
        <dbReference type="Proteomes" id="UP001199795"/>
    </source>
</evidence>
<evidence type="ECO:0000256" key="2">
    <source>
        <dbReference type="ARBA" id="ARBA00022448"/>
    </source>
</evidence>
<protein>
    <submittedName>
        <fullName evidence="12">TonB-dependent receptor</fullName>
    </submittedName>
</protein>
<keyword evidence="7 8" id="KW-0998">Cell outer membrane</keyword>
<dbReference type="InterPro" id="IPR000531">
    <property type="entry name" value="Beta-barrel_TonB"/>
</dbReference>
<dbReference type="Pfam" id="PF00593">
    <property type="entry name" value="TonB_dep_Rec_b-barrel"/>
    <property type="match status" value="1"/>
</dbReference>
<evidence type="ECO:0000256" key="1">
    <source>
        <dbReference type="ARBA" id="ARBA00004571"/>
    </source>
</evidence>
<evidence type="ECO:0000256" key="3">
    <source>
        <dbReference type="ARBA" id="ARBA00022452"/>
    </source>
</evidence>
<dbReference type="Gene3D" id="2.60.40.1120">
    <property type="entry name" value="Carboxypeptidase-like, regulatory domain"/>
    <property type="match status" value="1"/>
</dbReference>
<dbReference type="Proteomes" id="UP001199795">
    <property type="component" value="Unassembled WGS sequence"/>
</dbReference>
<comment type="similarity">
    <text evidence="8 9">Belongs to the TonB-dependent receptor family.</text>
</comment>
<evidence type="ECO:0000259" key="11">
    <source>
        <dbReference type="Pfam" id="PF07715"/>
    </source>
</evidence>
<keyword evidence="3 8" id="KW-1134">Transmembrane beta strand</keyword>
<keyword evidence="4 8" id="KW-0812">Transmembrane</keyword>
<dbReference type="InterPro" id="IPR023996">
    <property type="entry name" value="TonB-dep_OMP_SusC/RagA"/>
</dbReference>
<organism evidence="12 13">
    <name type="scientific">Wocania arenilitoris</name>
    <dbReference type="NCBI Taxonomy" id="2044858"/>
    <lineage>
        <taxon>Bacteria</taxon>
        <taxon>Pseudomonadati</taxon>
        <taxon>Bacteroidota</taxon>
        <taxon>Flavobacteriia</taxon>
        <taxon>Flavobacteriales</taxon>
        <taxon>Flavobacteriaceae</taxon>
        <taxon>Wocania</taxon>
    </lineage>
</organism>
<dbReference type="SUPFAM" id="SSF56935">
    <property type="entry name" value="Porins"/>
    <property type="match status" value="1"/>
</dbReference>
<evidence type="ECO:0000256" key="7">
    <source>
        <dbReference type="ARBA" id="ARBA00023237"/>
    </source>
</evidence>
<keyword evidence="6 8" id="KW-0472">Membrane</keyword>
<keyword evidence="12" id="KW-0675">Receptor</keyword>
<dbReference type="FunFam" id="2.170.130.10:FF:000008">
    <property type="entry name" value="SusC/RagA family TonB-linked outer membrane protein"/>
    <property type="match status" value="1"/>
</dbReference>
<dbReference type="InterPro" id="IPR039426">
    <property type="entry name" value="TonB-dep_rcpt-like"/>
</dbReference>
<dbReference type="FunFam" id="2.60.40.1120:FF:000003">
    <property type="entry name" value="Outer membrane protein Omp121"/>
    <property type="match status" value="1"/>
</dbReference>